<dbReference type="GO" id="GO:0000373">
    <property type="term" value="P:Group II intron splicing"/>
    <property type="evidence" value="ECO:0007669"/>
    <property type="project" value="TreeGrafter"/>
</dbReference>
<reference evidence="2 3" key="1">
    <citation type="journal article" date="2016" name="Nat. Commun.">
        <title>Thousands of microbial genomes shed light on interconnected biogeochemical processes in an aquifer system.</title>
        <authorList>
            <person name="Anantharaman K."/>
            <person name="Brown C.T."/>
            <person name="Hug L.A."/>
            <person name="Sharon I."/>
            <person name="Castelle C.J."/>
            <person name="Probst A.J."/>
            <person name="Thomas B.C."/>
            <person name="Singh A."/>
            <person name="Wilkins M.J."/>
            <person name="Karaoz U."/>
            <person name="Brodie E.L."/>
            <person name="Williams K.H."/>
            <person name="Hubbard S.S."/>
            <person name="Banfield J.F."/>
        </authorList>
    </citation>
    <scope>NUCLEOTIDE SEQUENCE [LARGE SCALE GENOMIC DNA]</scope>
</reference>
<dbReference type="GO" id="GO:0048564">
    <property type="term" value="P:photosystem I assembly"/>
    <property type="evidence" value="ECO:0007669"/>
    <property type="project" value="TreeGrafter"/>
</dbReference>
<dbReference type="Gene3D" id="3.10.28.10">
    <property type="entry name" value="Homing endonucleases"/>
    <property type="match status" value="2"/>
</dbReference>
<dbReference type="Proteomes" id="UP000177328">
    <property type="component" value="Unassembled WGS sequence"/>
</dbReference>
<dbReference type="GO" id="GO:0004519">
    <property type="term" value="F:endonuclease activity"/>
    <property type="evidence" value="ECO:0007669"/>
    <property type="project" value="InterPro"/>
</dbReference>
<gene>
    <name evidence="2" type="ORF">A3D25_00010</name>
</gene>
<dbReference type="GO" id="GO:0045292">
    <property type="term" value="P:mRNA cis splicing, via spliceosome"/>
    <property type="evidence" value="ECO:0007669"/>
    <property type="project" value="TreeGrafter"/>
</dbReference>
<evidence type="ECO:0000259" key="1">
    <source>
        <dbReference type="Pfam" id="PF03161"/>
    </source>
</evidence>
<dbReference type="InterPro" id="IPR004860">
    <property type="entry name" value="LAGLIDADG_dom"/>
</dbReference>
<dbReference type="PANTHER" id="PTHR47539">
    <property type="entry name" value="PENTATRICOPEPTIDE REPEAT-CONTAINING PROTEIN OTP51, CHLOROPLASTIC"/>
    <property type="match status" value="1"/>
</dbReference>
<protein>
    <recommendedName>
        <fullName evidence="1">Homing endonuclease LAGLIDADG domain-containing protein</fullName>
    </recommendedName>
</protein>
<proteinExistence type="predicted"/>
<organism evidence="2 3">
    <name type="scientific">Candidatus Daviesbacteria bacterium RIFCSPHIGHO2_02_FULL_43_12</name>
    <dbReference type="NCBI Taxonomy" id="1797776"/>
    <lineage>
        <taxon>Bacteria</taxon>
        <taxon>Candidatus Daviesiibacteriota</taxon>
    </lineage>
</organism>
<dbReference type="SUPFAM" id="SSF55608">
    <property type="entry name" value="Homing endonucleases"/>
    <property type="match status" value="1"/>
</dbReference>
<accession>A0A1F5KHH4</accession>
<evidence type="ECO:0000313" key="3">
    <source>
        <dbReference type="Proteomes" id="UP000177328"/>
    </source>
</evidence>
<dbReference type="PANTHER" id="PTHR47539:SF1">
    <property type="entry name" value="PENTATRICOPEPTIDE REPEAT-CONTAINING PROTEIN OTP51, CHLOROPLASTIC"/>
    <property type="match status" value="1"/>
</dbReference>
<evidence type="ECO:0000313" key="2">
    <source>
        <dbReference type="EMBL" id="OGE40396.1"/>
    </source>
</evidence>
<dbReference type="Pfam" id="PF03161">
    <property type="entry name" value="LAGLIDADG_2"/>
    <property type="match status" value="1"/>
</dbReference>
<feature type="domain" description="Homing endonuclease LAGLIDADG" evidence="1">
    <location>
        <begin position="25"/>
        <end position="186"/>
    </location>
</feature>
<dbReference type="InterPro" id="IPR027434">
    <property type="entry name" value="Homing_endonucl"/>
</dbReference>
<dbReference type="EMBL" id="MFDD01000011">
    <property type="protein sequence ID" value="OGE40396.1"/>
    <property type="molecule type" value="Genomic_DNA"/>
</dbReference>
<dbReference type="AlphaFoldDB" id="A0A1F5KHH4"/>
<name>A0A1F5KHH4_9BACT</name>
<sequence>MLKQLTNSNWLKEVKKSLNLSQVQRDVLIGTVLGDGCLKISRSGKAAQLQICHSYSAKEYVYWKQEIYANWVFCEPRYHAINNSLIFRTVSHPLIFEYMKAFYVNGVKIIPKNISDMLTSALSLAVWFMDDGNGYLNSYALRLSTYAFGLEGNLLLKSCLSNNFGLKVSLRKDSKGYQLYIPTSDGSALRFKDLIAPYVIPRMKYKIERRRHP</sequence>
<comment type="caution">
    <text evidence="2">The sequence shown here is derived from an EMBL/GenBank/DDBJ whole genome shotgun (WGS) entry which is preliminary data.</text>
</comment>
<dbReference type="InterPro" id="IPR052500">
    <property type="entry name" value="Chloro/Mito_RNA_Process"/>
</dbReference>